<dbReference type="Gene3D" id="3.90.320.10">
    <property type="match status" value="1"/>
</dbReference>
<gene>
    <name evidence="1" type="ORF">JFN88_23540</name>
</gene>
<accession>A0A934MTG1</accession>
<keyword evidence="2" id="KW-1185">Reference proteome</keyword>
<dbReference type="AlphaFoldDB" id="A0A934MTG1"/>
<evidence type="ECO:0000313" key="1">
    <source>
        <dbReference type="EMBL" id="MBJ6364194.1"/>
    </source>
</evidence>
<name>A0A934MTG1_9BACL</name>
<reference evidence="1" key="1">
    <citation type="submission" date="2020-12" db="EMBL/GenBank/DDBJ databases">
        <authorList>
            <person name="Huq M.A."/>
        </authorList>
    </citation>
    <scope>NUCLEOTIDE SEQUENCE</scope>
    <source>
        <strain evidence="1">MAHUQ-46</strain>
    </source>
</reference>
<evidence type="ECO:0000313" key="2">
    <source>
        <dbReference type="Proteomes" id="UP000640274"/>
    </source>
</evidence>
<protein>
    <submittedName>
        <fullName evidence="1">Uncharacterized protein</fullName>
    </submittedName>
</protein>
<comment type="caution">
    <text evidence="1">The sequence shown here is derived from an EMBL/GenBank/DDBJ whole genome shotgun (WGS) entry which is preliminary data.</text>
</comment>
<proteinExistence type="predicted"/>
<dbReference type="EMBL" id="JAELUP010000117">
    <property type="protein sequence ID" value="MBJ6364194.1"/>
    <property type="molecule type" value="Genomic_DNA"/>
</dbReference>
<dbReference type="Proteomes" id="UP000640274">
    <property type="component" value="Unassembled WGS sequence"/>
</dbReference>
<organism evidence="1 2">
    <name type="scientific">Paenibacillus roseus</name>
    <dbReference type="NCBI Taxonomy" id="2798579"/>
    <lineage>
        <taxon>Bacteria</taxon>
        <taxon>Bacillati</taxon>
        <taxon>Bacillota</taxon>
        <taxon>Bacilli</taxon>
        <taxon>Bacillales</taxon>
        <taxon>Paenibacillaceae</taxon>
        <taxon>Paenibacillus</taxon>
    </lineage>
</organism>
<dbReference type="InterPro" id="IPR011604">
    <property type="entry name" value="PDDEXK-like_dom_sf"/>
</dbReference>
<sequence length="308" mass="35155">MDAQIHRWYSDVLTDKSRKVWPPRNLPYFSPSSANSCPRELYEKLRKSKRDVRVTPPHQGRWTSIGTAIGDVIQRELLFAEKHLPGSRFRFERNERSEPMFEDFAKVNRTIEHNGQTFALFGTCDGIMRYVAESGEIIRIGLEVKSKQTTAATTSEFSQRNGPKEDHVKQTICYSVMYSAADEPIDYYVILYVNASKKSWEMTAEEYRKNPDIAVHCIEITDEMRTEVLDRFAGIVKAAAQAETPPLDIMKWTFNGFKVACAAGLSASELADIERQVAAVQRSNLKDFVKRQYADALADIKRLRGEVV</sequence>